<name>A0A2S9QG90_9HYPH</name>
<proteinExistence type="predicted"/>
<evidence type="ECO:0000313" key="4">
    <source>
        <dbReference type="Proteomes" id="UP000237682"/>
    </source>
</evidence>
<dbReference type="EMBL" id="PUEJ01000002">
    <property type="protein sequence ID" value="PRH88352.1"/>
    <property type="molecule type" value="Genomic_DNA"/>
</dbReference>
<dbReference type="InterPro" id="IPR010664">
    <property type="entry name" value="LipoPS_assembly_LptC-rel"/>
</dbReference>
<evidence type="ECO:0000313" key="3">
    <source>
        <dbReference type="EMBL" id="PRH88352.1"/>
    </source>
</evidence>
<evidence type="ECO:0000256" key="1">
    <source>
        <dbReference type="SAM" id="MobiDB-lite"/>
    </source>
</evidence>
<sequence length="273" mass="28288">MVSRRQQRLEGIRLADIMDARVKIPQPAMPSRESAFKAARAHSRLVRFLKFAVPATAVAGAGVFVFLAVFNPFAPQPVIVPDPVKPSGEGILAVERPHLTGSNNRGQKYDVTATGGTQKVNVPGVVSLTGLKAVITAPDQSDATLSAEAGTFDTVGQLLDLKGDVRVRSTKGYDATLKSASIDLKASTVTSKEPVTVNLTSGTISGNGLSIVQGGAKILFKDGVSASFKVPYKPEAEEGGDGSETPASPPDNTPAPNAAPPNPANPAQGNPTQ</sequence>
<keyword evidence="2" id="KW-0472">Membrane</keyword>
<evidence type="ECO:0000256" key="2">
    <source>
        <dbReference type="SAM" id="Phobius"/>
    </source>
</evidence>
<reference evidence="3 4" key="1">
    <citation type="submission" date="2018-02" db="EMBL/GenBank/DDBJ databases">
        <title>Whole genome sequencing of endophytic bacterium.</title>
        <authorList>
            <person name="Eedara R."/>
            <person name="Podile A.R."/>
        </authorList>
    </citation>
    <scope>NUCLEOTIDE SEQUENCE [LARGE SCALE GENOMIC DNA]</scope>
    <source>
        <strain evidence="3 4">RP1T</strain>
    </source>
</reference>
<keyword evidence="4" id="KW-1185">Reference proteome</keyword>
<comment type="caution">
    <text evidence="3">The sequence shown here is derived from an EMBL/GenBank/DDBJ whole genome shotgun (WGS) entry which is preliminary data.</text>
</comment>
<dbReference type="Proteomes" id="UP000237682">
    <property type="component" value="Unassembled WGS sequence"/>
</dbReference>
<dbReference type="AlphaFoldDB" id="A0A2S9QG90"/>
<protein>
    <submittedName>
        <fullName evidence="3">LPS export ABC transporter periplasmic protein LptC</fullName>
    </submittedName>
</protein>
<feature type="transmembrane region" description="Helical" evidence="2">
    <location>
        <begin position="48"/>
        <end position="70"/>
    </location>
</feature>
<gene>
    <name evidence="3" type="ORF">C5L14_03650</name>
</gene>
<keyword evidence="2" id="KW-1133">Transmembrane helix</keyword>
<dbReference type="Gene3D" id="2.60.450.10">
    <property type="entry name" value="Lipopolysaccharide (LPS) transport protein A like domain"/>
    <property type="match status" value="1"/>
</dbReference>
<dbReference type="Pfam" id="PF06835">
    <property type="entry name" value="LptC"/>
    <property type="match status" value="1"/>
</dbReference>
<accession>A0A2S9QG90</accession>
<keyword evidence="2" id="KW-0812">Transmembrane</keyword>
<organism evidence="3 4">
    <name type="scientific">Labrys okinawensis</name>
    <dbReference type="NCBI Taxonomy" id="346911"/>
    <lineage>
        <taxon>Bacteria</taxon>
        <taxon>Pseudomonadati</taxon>
        <taxon>Pseudomonadota</taxon>
        <taxon>Alphaproteobacteria</taxon>
        <taxon>Hyphomicrobiales</taxon>
        <taxon>Xanthobacteraceae</taxon>
        <taxon>Labrys</taxon>
    </lineage>
</organism>
<feature type="compositionally biased region" description="Pro residues" evidence="1">
    <location>
        <begin position="247"/>
        <end position="264"/>
    </location>
</feature>
<feature type="region of interest" description="Disordered" evidence="1">
    <location>
        <begin position="231"/>
        <end position="273"/>
    </location>
</feature>